<evidence type="ECO:0000256" key="1">
    <source>
        <dbReference type="SAM" id="MobiDB-lite"/>
    </source>
</evidence>
<organism evidence="2 3">
    <name type="scientific">Amphibalanus amphitrite</name>
    <name type="common">Striped barnacle</name>
    <name type="synonym">Balanus amphitrite</name>
    <dbReference type="NCBI Taxonomy" id="1232801"/>
    <lineage>
        <taxon>Eukaryota</taxon>
        <taxon>Metazoa</taxon>
        <taxon>Ecdysozoa</taxon>
        <taxon>Arthropoda</taxon>
        <taxon>Crustacea</taxon>
        <taxon>Multicrustacea</taxon>
        <taxon>Cirripedia</taxon>
        <taxon>Thoracica</taxon>
        <taxon>Thoracicalcarea</taxon>
        <taxon>Balanomorpha</taxon>
        <taxon>Balanoidea</taxon>
        <taxon>Balanidae</taxon>
        <taxon>Amphibalaninae</taxon>
        <taxon>Amphibalanus</taxon>
    </lineage>
</organism>
<keyword evidence="3" id="KW-1185">Reference proteome</keyword>
<name>A0A6A4W399_AMPAM</name>
<feature type="region of interest" description="Disordered" evidence="1">
    <location>
        <begin position="140"/>
        <end position="166"/>
    </location>
</feature>
<accession>A0A6A4W399</accession>
<feature type="compositionally biased region" description="Basic and acidic residues" evidence="1">
    <location>
        <begin position="212"/>
        <end position="228"/>
    </location>
</feature>
<feature type="region of interest" description="Disordered" evidence="1">
    <location>
        <begin position="203"/>
        <end position="231"/>
    </location>
</feature>
<comment type="caution">
    <text evidence="2">The sequence shown here is derived from an EMBL/GenBank/DDBJ whole genome shotgun (WGS) entry which is preliminary data.</text>
</comment>
<evidence type="ECO:0000313" key="3">
    <source>
        <dbReference type="Proteomes" id="UP000440578"/>
    </source>
</evidence>
<protein>
    <submittedName>
        <fullName evidence="2">Uncharacterized protein</fullName>
    </submittedName>
</protein>
<dbReference type="AlphaFoldDB" id="A0A6A4W399"/>
<feature type="region of interest" description="Disordered" evidence="1">
    <location>
        <begin position="265"/>
        <end position="294"/>
    </location>
</feature>
<proteinExistence type="predicted"/>
<evidence type="ECO:0000313" key="2">
    <source>
        <dbReference type="EMBL" id="KAF0298254.1"/>
    </source>
</evidence>
<feature type="compositionally biased region" description="Basic and acidic residues" evidence="1">
    <location>
        <begin position="148"/>
        <end position="164"/>
    </location>
</feature>
<gene>
    <name evidence="2" type="ORF">FJT64_004371</name>
</gene>
<reference evidence="2 3" key="1">
    <citation type="submission" date="2019-07" db="EMBL/GenBank/DDBJ databases">
        <title>Draft genome assembly of a fouling barnacle, Amphibalanus amphitrite (Darwin, 1854): The first reference genome for Thecostraca.</title>
        <authorList>
            <person name="Kim W."/>
        </authorList>
    </citation>
    <scope>NUCLEOTIDE SEQUENCE [LARGE SCALE GENOMIC DNA]</scope>
    <source>
        <strain evidence="2">SNU_AA5</strain>
        <tissue evidence="2">Soma without cirri and trophi</tissue>
    </source>
</reference>
<dbReference type="EMBL" id="VIIS01001440">
    <property type="protein sequence ID" value="KAF0298254.1"/>
    <property type="molecule type" value="Genomic_DNA"/>
</dbReference>
<dbReference type="Proteomes" id="UP000440578">
    <property type="component" value="Unassembled WGS sequence"/>
</dbReference>
<sequence length="294" mass="33424">MAKEYPLSTRYRAVGMVNGGTPQKLDVKVNLDKDDYGLKKGEHKLWGEGVFASWSQENGILQMHPAQPKEPKSILGMRGFGSFRCEQCKCAYAGSAVRRHSTQFAERVYGQRFRHQVDSTSQRQLFAGIEEFMASALEESPAAEELVEPDRVPSRPATEDDRRHSTQVAERVYGQRFRHQVDSTSQRQLFARIEEFMASALEESPAAEELVEPDRVPSRPATEDDRRHSTQVAERVYGQRFRHQVDSTSQRQLFARIEEYMASALEESPAAEELVEPDRVPSRPATEDDESSED</sequence>